<dbReference type="Proteomes" id="UP001430360">
    <property type="component" value="Unassembled WGS sequence"/>
</dbReference>
<sequence length="103" mass="10719">MSNTAMFSSPAPRLRLAARIGAAVFGGYAFTWGFIAAGAALMFKAGMDFHDAEFLSSALGLLVFLTAFLWTFATRRLVLAWAMLAGGGALLAGVASLVQASIV</sequence>
<keyword evidence="3" id="KW-1185">Reference proteome</keyword>
<name>A0ABS8UCF7_9GAMM</name>
<evidence type="ECO:0000313" key="3">
    <source>
        <dbReference type="Proteomes" id="UP001430360"/>
    </source>
</evidence>
<feature type="transmembrane region" description="Helical" evidence="1">
    <location>
        <begin position="79"/>
        <end position="98"/>
    </location>
</feature>
<organism evidence="2 3">
    <name type="scientific">Luteimonas fraxinea</name>
    <dbReference type="NCBI Taxonomy" id="2901869"/>
    <lineage>
        <taxon>Bacteria</taxon>
        <taxon>Pseudomonadati</taxon>
        <taxon>Pseudomonadota</taxon>
        <taxon>Gammaproteobacteria</taxon>
        <taxon>Lysobacterales</taxon>
        <taxon>Lysobacteraceae</taxon>
        <taxon>Luteimonas</taxon>
    </lineage>
</organism>
<feature type="transmembrane region" description="Helical" evidence="1">
    <location>
        <begin position="54"/>
        <end position="73"/>
    </location>
</feature>
<protein>
    <submittedName>
        <fullName evidence="2">Iron uptake protein</fullName>
    </submittedName>
</protein>
<gene>
    <name evidence="2" type="ORF">LTT95_07315</name>
</gene>
<evidence type="ECO:0000313" key="2">
    <source>
        <dbReference type="EMBL" id="MCD9096749.1"/>
    </source>
</evidence>
<comment type="caution">
    <text evidence="2">The sequence shown here is derived from an EMBL/GenBank/DDBJ whole genome shotgun (WGS) entry which is preliminary data.</text>
</comment>
<dbReference type="RefSeq" id="WP_232135655.1">
    <property type="nucleotide sequence ID" value="NZ_CP089507.1"/>
</dbReference>
<reference evidence="2" key="2">
    <citation type="journal article" date="2022" name="Syst. Appl. Microbiol.">
        <title>Physiological and genomic characterisation of Luteimonas fraxinea sp. nov., a bacterial species associated with trees tolerant to ash dieback.</title>
        <authorList>
            <person name="Ulrich K."/>
            <person name="Becker R."/>
            <person name="Behrendt U."/>
            <person name="Kube M."/>
            <person name="Schneck V."/>
            <person name="Ulrich A."/>
        </authorList>
    </citation>
    <scope>NUCLEOTIDE SEQUENCE</scope>
    <source>
        <strain evidence="2">A1P009</strain>
    </source>
</reference>
<keyword evidence="1" id="KW-0472">Membrane</keyword>
<keyword evidence="1" id="KW-0812">Transmembrane</keyword>
<reference evidence="2" key="1">
    <citation type="submission" date="2021-12" db="EMBL/GenBank/DDBJ databases">
        <authorList>
            <person name="Ulrich A."/>
        </authorList>
    </citation>
    <scope>NUCLEOTIDE SEQUENCE</scope>
    <source>
        <strain evidence="2">A1P009</strain>
    </source>
</reference>
<keyword evidence="1" id="KW-1133">Transmembrane helix</keyword>
<evidence type="ECO:0000256" key="1">
    <source>
        <dbReference type="SAM" id="Phobius"/>
    </source>
</evidence>
<feature type="transmembrane region" description="Helical" evidence="1">
    <location>
        <begin position="20"/>
        <end position="42"/>
    </location>
</feature>
<dbReference type="EMBL" id="JAJQKU010000002">
    <property type="protein sequence ID" value="MCD9096749.1"/>
    <property type="molecule type" value="Genomic_DNA"/>
</dbReference>
<accession>A0ABS8UCF7</accession>
<proteinExistence type="predicted"/>